<evidence type="ECO:0000259" key="4">
    <source>
        <dbReference type="PROSITE" id="PS50181"/>
    </source>
</evidence>
<comment type="caution">
    <text evidence="5">The sequence shown here is derived from an EMBL/GenBank/DDBJ whole genome shotgun (WGS) entry which is preliminary data.</text>
</comment>
<protein>
    <recommendedName>
        <fullName evidence="4">F-box domain-containing protein</fullName>
    </recommendedName>
</protein>
<dbReference type="InterPro" id="IPR036047">
    <property type="entry name" value="F-box-like_dom_sf"/>
</dbReference>
<name>A0A9P6VDQ2_9HELO</name>
<evidence type="ECO:0000313" key="5">
    <source>
        <dbReference type="EMBL" id="KAG0645455.1"/>
    </source>
</evidence>
<dbReference type="InterPro" id="IPR001810">
    <property type="entry name" value="F-box_dom"/>
</dbReference>
<keyword evidence="6" id="KW-1185">Reference proteome</keyword>
<dbReference type="Proteomes" id="UP000785200">
    <property type="component" value="Unassembled WGS sequence"/>
</dbReference>
<proteinExistence type="predicted"/>
<evidence type="ECO:0000256" key="3">
    <source>
        <dbReference type="SAM" id="MobiDB-lite"/>
    </source>
</evidence>
<dbReference type="Pfam" id="PF12014">
    <property type="entry name" value="Cyclin_D1_bind"/>
    <property type="match status" value="1"/>
</dbReference>
<dbReference type="InterPro" id="IPR045048">
    <property type="entry name" value="FBXO31/39"/>
</dbReference>
<dbReference type="OrthoDB" id="722566at2759"/>
<dbReference type="PANTHER" id="PTHR10706">
    <property type="entry name" value="F-BOX FAMILY PROTEIN"/>
    <property type="match status" value="1"/>
</dbReference>
<dbReference type="EMBL" id="VNKQ01000018">
    <property type="protein sequence ID" value="KAG0645455.1"/>
    <property type="molecule type" value="Genomic_DNA"/>
</dbReference>
<feature type="compositionally biased region" description="Basic and acidic residues" evidence="3">
    <location>
        <begin position="83"/>
        <end position="103"/>
    </location>
</feature>
<comment type="pathway">
    <text evidence="1">Protein modification; protein ubiquitination.</text>
</comment>
<gene>
    <name evidence="5" type="ORF">D0Z07_8623</name>
</gene>
<reference evidence="5" key="1">
    <citation type="submission" date="2019-07" db="EMBL/GenBank/DDBJ databases">
        <title>Hyphodiscus hymeniophilus genome sequencing and assembly.</title>
        <authorList>
            <person name="Kramer G."/>
            <person name="Nodwell J."/>
        </authorList>
    </citation>
    <scope>NUCLEOTIDE SEQUENCE</scope>
    <source>
        <strain evidence="5">ATCC 34498</strain>
    </source>
</reference>
<dbReference type="AlphaFoldDB" id="A0A9P6VDQ2"/>
<feature type="region of interest" description="Disordered" evidence="3">
    <location>
        <begin position="83"/>
        <end position="119"/>
    </location>
</feature>
<organism evidence="5 6">
    <name type="scientific">Hyphodiscus hymeniophilus</name>
    <dbReference type="NCBI Taxonomy" id="353542"/>
    <lineage>
        <taxon>Eukaryota</taxon>
        <taxon>Fungi</taxon>
        <taxon>Dikarya</taxon>
        <taxon>Ascomycota</taxon>
        <taxon>Pezizomycotina</taxon>
        <taxon>Leotiomycetes</taxon>
        <taxon>Helotiales</taxon>
        <taxon>Hyphodiscaceae</taxon>
        <taxon>Hyphodiscus</taxon>
    </lineage>
</organism>
<keyword evidence="2" id="KW-0833">Ubl conjugation pathway</keyword>
<dbReference type="Gene3D" id="1.20.1280.50">
    <property type="match status" value="1"/>
</dbReference>
<dbReference type="Pfam" id="PF12937">
    <property type="entry name" value="F-box-like"/>
    <property type="match status" value="1"/>
</dbReference>
<dbReference type="PANTHER" id="PTHR10706:SF130">
    <property type="entry name" value="F-BOX ONLY PROTEIN 31"/>
    <property type="match status" value="1"/>
</dbReference>
<evidence type="ECO:0000256" key="1">
    <source>
        <dbReference type="ARBA" id="ARBA00004906"/>
    </source>
</evidence>
<sequence length="574" mass="65688">MLVESSFLTRFLLFCPEFLKGELGLTAWFGGEVMVNDENKEASSSTSTPSTATHIPLVDNYKFLYGRVDEALDENIDLVEAVPGKEREMSKSLPDSRSKKEPAAAETSQPKVESSGADRDPLDPLISKCFLLALPSELIDHILTFLGPIDLVSISSTCNSLSHHGQSDLVWQRHVQENVPGVRITSPAPCATFRELYIAHDPHWFLSKYKIWFCDYFLTGKMIVARYDPRRGCIEGYRLVAERSHPTFDPWEMDDVVLIHSFDPRCHLHMDQPVLQLEALSLESLMASTGNTKSEHRFCAETPMRINERNHNGVFSNFLLTRPVQEHPNMQLWPPPTIPARNRVRNVSQESFMGSGHRPQQRSQVSDQAFRIRRWMEMVAQNPTGIHLGEEVYTYATLDPKLYTPTEEKPYRGIWVGDYSGHGCEFLLMNQPDDEEPFDEASVVQREDETVEEWELRRKQARIYRGSLEAIKLTGDPNIPRGEYTFISDDLSDTGYVRTATEERFKGARVVKSRGHIAARMFRDDKYIESQLIMISHNRLAQYWVGFGHISFYERVDIDAFLSPFDDPVNIQSC</sequence>
<evidence type="ECO:0000313" key="6">
    <source>
        <dbReference type="Proteomes" id="UP000785200"/>
    </source>
</evidence>
<feature type="domain" description="F-box" evidence="4">
    <location>
        <begin position="128"/>
        <end position="174"/>
    </location>
</feature>
<evidence type="ECO:0000256" key="2">
    <source>
        <dbReference type="ARBA" id="ARBA00022786"/>
    </source>
</evidence>
<dbReference type="SMART" id="SM00256">
    <property type="entry name" value="FBOX"/>
    <property type="match status" value="1"/>
</dbReference>
<dbReference type="PROSITE" id="PS50181">
    <property type="entry name" value="FBOX"/>
    <property type="match status" value="1"/>
</dbReference>
<dbReference type="SUPFAM" id="SSF81383">
    <property type="entry name" value="F-box domain"/>
    <property type="match status" value="1"/>
</dbReference>
<accession>A0A9P6VDQ2</accession>